<evidence type="ECO:0000256" key="4">
    <source>
        <dbReference type="ARBA" id="ARBA00022798"/>
    </source>
</evidence>
<accession>A0A6G1G2H9</accession>
<dbReference type="Gene3D" id="3.20.20.190">
    <property type="entry name" value="Phosphatidylinositol (PI) phosphodiesterase"/>
    <property type="match status" value="1"/>
</dbReference>
<feature type="domain" description="GP-PDE" evidence="8">
    <location>
        <begin position="71"/>
        <end position="393"/>
    </location>
</feature>
<feature type="signal peptide" evidence="7">
    <location>
        <begin position="1"/>
        <end position="16"/>
    </location>
</feature>
<dbReference type="Pfam" id="PF03009">
    <property type="entry name" value="GDPD"/>
    <property type="match status" value="1"/>
</dbReference>
<dbReference type="Proteomes" id="UP000504638">
    <property type="component" value="Unplaced"/>
</dbReference>
<comment type="catalytic activity">
    <reaction evidence="6">
        <text>a sn-glycero-3-phosphodiester + H2O = an alcohol + sn-glycerol 3-phosphate + H(+)</text>
        <dbReference type="Rhea" id="RHEA:12969"/>
        <dbReference type="ChEBI" id="CHEBI:15377"/>
        <dbReference type="ChEBI" id="CHEBI:15378"/>
        <dbReference type="ChEBI" id="CHEBI:30879"/>
        <dbReference type="ChEBI" id="CHEBI:57597"/>
        <dbReference type="ChEBI" id="CHEBI:83408"/>
        <dbReference type="EC" id="3.1.4.46"/>
    </reaction>
</comment>
<dbReference type="PROSITE" id="PS51704">
    <property type="entry name" value="GP_PDE"/>
    <property type="match status" value="1"/>
</dbReference>
<dbReference type="GO" id="GO:0008889">
    <property type="term" value="F:glycerophosphodiester phosphodiesterase activity"/>
    <property type="evidence" value="ECO:0007669"/>
    <property type="project" value="UniProtKB-EC"/>
</dbReference>
<dbReference type="AlphaFoldDB" id="A0A6G1G2H9"/>
<keyword evidence="4" id="KW-0319">Glycerol metabolism</keyword>
<evidence type="ECO:0000256" key="2">
    <source>
        <dbReference type="ARBA" id="ARBA00012247"/>
    </source>
</evidence>
<sequence length="415" mass="45403">MRSVLIASLSIGFASASPWGRGGHNWNGHHGSNKLNVQVGDRPYYLVNDMDNGPLKEKLQSCSEGPFSATEFTIAHRGASLQFPEETFEAWTAAARQGAGVLECDVAFTQDKQLVCRHDQCDLHYTTNILATPLAAKCTTPFTPASGSTSASAKCCTSDITLAEFKSLCGKMEGQNVNATTVAEYIDGTPDFRTDVYATCGTVASHKEYIEFTDSLGLKFTPELKTPGVPMPFGTPDYTQAAYAQQLIDEYKAAGIDPKRVYPQSFLVDDVYYWIQHEPNYGKQAVYLTEPTIDPAGFDAAVANLTTYRENGVNIIAPSIAGLLALDAEGKIVPSSYAKESKRLGMEIITWSFDRSGPVATWEADEYYYSTVIPAMKKDGDLYTVLDVLARQVGVSKVFSDWPASVTYYANCFRL</sequence>
<protein>
    <recommendedName>
        <fullName evidence="2">glycerophosphodiester phosphodiesterase</fullName>
        <ecNumber evidence="2">3.1.4.46</ecNumber>
    </recommendedName>
</protein>
<evidence type="ECO:0000256" key="3">
    <source>
        <dbReference type="ARBA" id="ARBA00022729"/>
    </source>
</evidence>
<evidence type="ECO:0000256" key="5">
    <source>
        <dbReference type="ARBA" id="ARBA00022801"/>
    </source>
</evidence>
<dbReference type="PANTHER" id="PTHR43620">
    <property type="entry name" value="GLYCEROPHOSPHORYL DIESTER PHOSPHODIESTERASE"/>
    <property type="match status" value="1"/>
</dbReference>
<dbReference type="EMBL" id="ML975159">
    <property type="protein sequence ID" value="KAF1812130.1"/>
    <property type="molecule type" value="Genomic_DNA"/>
</dbReference>
<dbReference type="SUPFAM" id="SSF51695">
    <property type="entry name" value="PLC-like phosphodiesterases"/>
    <property type="match status" value="1"/>
</dbReference>
<evidence type="ECO:0000256" key="7">
    <source>
        <dbReference type="SAM" id="SignalP"/>
    </source>
</evidence>
<reference evidence="11" key="3">
    <citation type="submission" date="2025-04" db="UniProtKB">
        <authorList>
            <consortium name="RefSeq"/>
        </authorList>
    </citation>
    <scope>IDENTIFICATION</scope>
    <source>
        <strain evidence="11">CBS 781.70</strain>
    </source>
</reference>
<evidence type="ECO:0000256" key="6">
    <source>
        <dbReference type="ARBA" id="ARBA00047512"/>
    </source>
</evidence>
<dbReference type="InterPro" id="IPR030395">
    <property type="entry name" value="GP_PDE_dom"/>
</dbReference>
<keyword evidence="10" id="KW-1185">Reference proteome</keyword>
<evidence type="ECO:0000313" key="11">
    <source>
        <dbReference type="RefSeq" id="XP_033533761.1"/>
    </source>
</evidence>
<dbReference type="OrthoDB" id="1058301at2759"/>
<comment type="similarity">
    <text evidence="1">Belongs to the glycerophosphoryl diester phosphodiesterase family.</text>
</comment>
<keyword evidence="3 7" id="KW-0732">Signal</keyword>
<keyword evidence="5" id="KW-0378">Hydrolase</keyword>
<dbReference type="EC" id="3.1.4.46" evidence="2"/>
<evidence type="ECO:0000313" key="9">
    <source>
        <dbReference type="EMBL" id="KAF1812130.1"/>
    </source>
</evidence>
<reference evidence="9 11" key="1">
    <citation type="submission" date="2020-01" db="EMBL/GenBank/DDBJ databases">
        <authorList>
            <consortium name="DOE Joint Genome Institute"/>
            <person name="Haridas S."/>
            <person name="Albert R."/>
            <person name="Binder M."/>
            <person name="Bloem J."/>
            <person name="Labutti K."/>
            <person name="Salamov A."/>
            <person name="Andreopoulos B."/>
            <person name="Baker S.E."/>
            <person name="Barry K."/>
            <person name="Bills G."/>
            <person name="Bluhm B.H."/>
            <person name="Cannon C."/>
            <person name="Castanera R."/>
            <person name="Culley D.E."/>
            <person name="Daum C."/>
            <person name="Ezra D."/>
            <person name="Gonzalez J.B."/>
            <person name="Henrissat B."/>
            <person name="Kuo A."/>
            <person name="Liang C."/>
            <person name="Lipzen A."/>
            <person name="Lutzoni F."/>
            <person name="Magnuson J."/>
            <person name="Mondo S."/>
            <person name="Nolan M."/>
            <person name="Ohm R."/>
            <person name="Pangilinan J."/>
            <person name="Park H.-J."/>
            <person name="Ramirez L."/>
            <person name="Alfaro M."/>
            <person name="Sun H."/>
            <person name="Tritt A."/>
            <person name="Yoshinaga Y."/>
            <person name="Zwiers L.-H."/>
            <person name="Turgeon B.G."/>
            <person name="Goodwin S.B."/>
            <person name="Spatafora J.W."/>
            <person name="Crous P.W."/>
            <person name="Grigoriev I.V."/>
        </authorList>
    </citation>
    <scope>NUCLEOTIDE SEQUENCE</scope>
    <source>
        <strain evidence="9 11">CBS 781.70</strain>
    </source>
</reference>
<dbReference type="RefSeq" id="XP_033533761.1">
    <property type="nucleotide sequence ID" value="XM_033678139.1"/>
</dbReference>
<evidence type="ECO:0000259" key="8">
    <source>
        <dbReference type="PROSITE" id="PS51704"/>
    </source>
</evidence>
<dbReference type="GeneID" id="54418709"/>
<reference evidence="11" key="2">
    <citation type="submission" date="2020-04" db="EMBL/GenBank/DDBJ databases">
        <authorList>
            <consortium name="NCBI Genome Project"/>
        </authorList>
    </citation>
    <scope>NUCLEOTIDE SEQUENCE</scope>
    <source>
        <strain evidence="11">CBS 781.70</strain>
    </source>
</reference>
<evidence type="ECO:0000256" key="1">
    <source>
        <dbReference type="ARBA" id="ARBA00007277"/>
    </source>
</evidence>
<gene>
    <name evidence="9 11" type="ORF">P152DRAFT_449906</name>
</gene>
<feature type="chain" id="PRO_5044631780" description="glycerophosphodiester phosphodiesterase" evidence="7">
    <location>
        <begin position="17"/>
        <end position="415"/>
    </location>
</feature>
<dbReference type="GO" id="GO:0006629">
    <property type="term" value="P:lipid metabolic process"/>
    <property type="evidence" value="ECO:0007669"/>
    <property type="project" value="InterPro"/>
</dbReference>
<dbReference type="InterPro" id="IPR017946">
    <property type="entry name" value="PLC-like_Pdiesterase_TIM-brl"/>
</dbReference>
<organism evidence="9">
    <name type="scientific">Eremomyces bilateralis CBS 781.70</name>
    <dbReference type="NCBI Taxonomy" id="1392243"/>
    <lineage>
        <taxon>Eukaryota</taxon>
        <taxon>Fungi</taxon>
        <taxon>Dikarya</taxon>
        <taxon>Ascomycota</taxon>
        <taxon>Pezizomycotina</taxon>
        <taxon>Dothideomycetes</taxon>
        <taxon>Dothideomycetes incertae sedis</taxon>
        <taxon>Eremomycetales</taxon>
        <taxon>Eremomycetaceae</taxon>
        <taxon>Eremomyces</taxon>
    </lineage>
</organism>
<evidence type="ECO:0000313" key="10">
    <source>
        <dbReference type="Proteomes" id="UP000504638"/>
    </source>
</evidence>
<dbReference type="PANTHER" id="PTHR43620:SF7">
    <property type="entry name" value="GLYCEROPHOSPHODIESTER PHOSPHODIESTERASE GDPD5-RELATED"/>
    <property type="match status" value="1"/>
</dbReference>
<dbReference type="GO" id="GO:0006071">
    <property type="term" value="P:glycerol metabolic process"/>
    <property type="evidence" value="ECO:0007669"/>
    <property type="project" value="UniProtKB-KW"/>
</dbReference>
<name>A0A6G1G2H9_9PEZI</name>
<proteinExistence type="inferred from homology"/>